<dbReference type="CDD" id="cd09080">
    <property type="entry name" value="TDP2"/>
    <property type="match status" value="1"/>
</dbReference>
<keyword evidence="8" id="KW-0460">Magnesium</keyword>
<feature type="domain" description="Endonuclease/exonuclease/phosphatase" evidence="11">
    <location>
        <begin position="6"/>
        <end position="264"/>
    </location>
</feature>
<evidence type="ECO:0000256" key="1">
    <source>
        <dbReference type="ARBA" id="ARBA00001936"/>
    </source>
</evidence>
<sequence>MSFNLLTWNILLEDAACPAQRMSAVSEVIESLGLPDVICLQEVAHWSLDLLWKERWWREYECSRDAGKHRSEHDVVYFTVILLKRSSFSSIGPFALKIFPNTVMGRGLLLVQAHGQDTDFCFATVHLESPIGQQSPLRPYFEQQRHVQAQQSWALLEQHIGGEIIVAGDTNWIEESQGPCILPESWSDAWELLRPDDPGYTYDAQVNRFTPRNRYRSRLDRVWCRLKTWEPVNIQLVGQERIKGAAAADFKDFGAHKPILSSDHFGILVTFERA</sequence>
<evidence type="ECO:0000313" key="13">
    <source>
        <dbReference type="Proteomes" id="UP001314263"/>
    </source>
</evidence>
<evidence type="ECO:0000256" key="10">
    <source>
        <dbReference type="ARBA" id="ARBA00023242"/>
    </source>
</evidence>
<keyword evidence="6" id="KW-0227">DNA damage</keyword>
<keyword evidence="7" id="KW-0378">Hydrolase</keyword>
<dbReference type="GO" id="GO:0003697">
    <property type="term" value="F:single-stranded DNA binding"/>
    <property type="evidence" value="ECO:0007669"/>
    <property type="project" value="TreeGrafter"/>
</dbReference>
<dbReference type="GO" id="GO:0070260">
    <property type="term" value="F:5'-tyrosyl-DNA phosphodiesterase activity"/>
    <property type="evidence" value="ECO:0007669"/>
    <property type="project" value="TreeGrafter"/>
</dbReference>
<comment type="cofactor">
    <cofactor evidence="1">
        <name>Mn(2+)</name>
        <dbReference type="ChEBI" id="CHEBI:29035"/>
    </cofactor>
</comment>
<evidence type="ECO:0000256" key="4">
    <source>
        <dbReference type="ARBA" id="ARBA00022722"/>
    </source>
</evidence>
<dbReference type="InterPro" id="IPR051547">
    <property type="entry name" value="TDP2-like"/>
</dbReference>
<evidence type="ECO:0000256" key="9">
    <source>
        <dbReference type="ARBA" id="ARBA00023204"/>
    </source>
</evidence>
<dbReference type="GO" id="GO:0005737">
    <property type="term" value="C:cytoplasm"/>
    <property type="evidence" value="ECO:0007669"/>
    <property type="project" value="TreeGrafter"/>
</dbReference>
<evidence type="ECO:0000256" key="5">
    <source>
        <dbReference type="ARBA" id="ARBA00022723"/>
    </source>
</evidence>
<dbReference type="SUPFAM" id="SSF56219">
    <property type="entry name" value="DNase I-like"/>
    <property type="match status" value="1"/>
</dbReference>
<dbReference type="PANTHER" id="PTHR15822">
    <property type="entry name" value="TRAF AND TNF RECEPTOR-ASSOCIATED PROTEIN"/>
    <property type="match status" value="1"/>
</dbReference>
<gene>
    <name evidence="12" type="ORF">CVIRNUC_004718</name>
</gene>
<comment type="caution">
    <text evidence="12">The sequence shown here is derived from an EMBL/GenBank/DDBJ whole genome shotgun (WGS) entry which is preliminary data.</text>
</comment>
<evidence type="ECO:0000256" key="7">
    <source>
        <dbReference type="ARBA" id="ARBA00022801"/>
    </source>
</evidence>
<evidence type="ECO:0000259" key="11">
    <source>
        <dbReference type="Pfam" id="PF03372"/>
    </source>
</evidence>
<keyword evidence="13" id="KW-1185">Reference proteome</keyword>
<protein>
    <recommendedName>
        <fullName evidence="11">Endonuclease/exonuclease/phosphatase domain-containing protein</fullName>
    </recommendedName>
</protein>
<evidence type="ECO:0000313" key="12">
    <source>
        <dbReference type="EMBL" id="CAK0779214.1"/>
    </source>
</evidence>
<name>A0AAV1I6S8_9CHLO</name>
<dbReference type="AlphaFoldDB" id="A0AAV1I6S8"/>
<accession>A0AAV1I6S8</accession>
<dbReference type="Pfam" id="PF03372">
    <property type="entry name" value="Exo_endo_phos"/>
    <property type="match status" value="1"/>
</dbReference>
<reference evidence="12 13" key="1">
    <citation type="submission" date="2023-10" db="EMBL/GenBank/DDBJ databases">
        <authorList>
            <person name="Maclean D."/>
            <person name="Macfadyen A."/>
        </authorList>
    </citation>
    <scope>NUCLEOTIDE SEQUENCE [LARGE SCALE GENOMIC DNA]</scope>
</reference>
<dbReference type="GO" id="GO:0004518">
    <property type="term" value="F:nuclease activity"/>
    <property type="evidence" value="ECO:0007669"/>
    <property type="project" value="UniProtKB-KW"/>
</dbReference>
<keyword evidence="10" id="KW-0539">Nucleus</keyword>
<dbReference type="InterPro" id="IPR036691">
    <property type="entry name" value="Endo/exonu/phosph_ase_sf"/>
</dbReference>
<evidence type="ECO:0000256" key="2">
    <source>
        <dbReference type="ARBA" id="ARBA00001946"/>
    </source>
</evidence>
<comment type="cofactor">
    <cofactor evidence="2">
        <name>Mg(2+)</name>
        <dbReference type="ChEBI" id="CHEBI:18420"/>
    </cofactor>
</comment>
<dbReference type="Proteomes" id="UP001314263">
    <property type="component" value="Unassembled WGS sequence"/>
</dbReference>
<evidence type="ECO:0000256" key="3">
    <source>
        <dbReference type="ARBA" id="ARBA00004322"/>
    </source>
</evidence>
<evidence type="ECO:0000256" key="8">
    <source>
        <dbReference type="ARBA" id="ARBA00022842"/>
    </source>
</evidence>
<dbReference type="Gene3D" id="3.60.10.10">
    <property type="entry name" value="Endonuclease/exonuclease/phosphatase"/>
    <property type="match status" value="1"/>
</dbReference>
<keyword evidence="9" id="KW-0234">DNA repair</keyword>
<dbReference type="InterPro" id="IPR005135">
    <property type="entry name" value="Endo/exonuclease/phosphatase"/>
</dbReference>
<proteinExistence type="predicted"/>
<organism evidence="12 13">
    <name type="scientific">Coccomyxa viridis</name>
    <dbReference type="NCBI Taxonomy" id="1274662"/>
    <lineage>
        <taxon>Eukaryota</taxon>
        <taxon>Viridiplantae</taxon>
        <taxon>Chlorophyta</taxon>
        <taxon>core chlorophytes</taxon>
        <taxon>Trebouxiophyceae</taxon>
        <taxon>Trebouxiophyceae incertae sedis</taxon>
        <taxon>Coccomyxaceae</taxon>
        <taxon>Coccomyxa</taxon>
    </lineage>
</organism>
<dbReference type="PANTHER" id="PTHR15822:SF4">
    <property type="entry name" value="TYROSYL-DNA PHOSPHODIESTERASE 2"/>
    <property type="match status" value="1"/>
</dbReference>
<evidence type="ECO:0000256" key="6">
    <source>
        <dbReference type="ARBA" id="ARBA00022763"/>
    </source>
</evidence>
<dbReference type="GO" id="GO:0006302">
    <property type="term" value="P:double-strand break repair"/>
    <property type="evidence" value="ECO:0007669"/>
    <property type="project" value="TreeGrafter"/>
</dbReference>
<keyword evidence="4" id="KW-0540">Nuclease</keyword>
<dbReference type="GO" id="GO:0046872">
    <property type="term" value="F:metal ion binding"/>
    <property type="evidence" value="ECO:0007669"/>
    <property type="project" value="UniProtKB-KW"/>
</dbReference>
<keyword evidence="5" id="KW-0479">Metal-binding</keyword>
<dbReference type="EMBL" id="CAUYUE010000005">
    <property type="protein sequence ID" value="CAK0779214.1"/>
    <property type="molecule type" value="Genomic_DNA"/>
</dbReference>
<comment type="subcellular location">
    <subcellularLocation>
        <location evidence="3">Nucleus</location>
        <location evidence="3">PML body</location>
    </subcellularLocation>
</comment>